<accession>A0ACB9UXC2</accession>
<evidence type="ECO:0000313" key="1">
    <source>
        <dbReference type="EMBL" id="KAI4581920.1"/>
    </source>
</evidence>
<organism evidence="1 2">
    <name type="scientific">Ovis ammon polii x Ovis aries</name>
    <dbReference type="NCBI Taxonomy" id="2918886"/>
    <lineage>
        <taxon>Eukaryota</taxon>
        <taxon>Metazoa</taxon>
        <taxon>Chordata</taxon>
        <taxon>Craniata</taxon>
        <taxon>Vertebrata</taxon>
        <taxon>Euteleostomi</taxon>
        <taxon>Mammalia</taxon>
        <taxon>Eutheria</taxon>
        <taxon>Laurasiatheria</taxon>
        <taxon>Artiodactyla</taxon>
        <taxon>Ruminantia</taxon>
        <taxon>Pecora</taxon>
        <taxon>Bovidae</taxon>
        <taxon>Caprinae</taxon>
        <taxon>Ovis</taxon>
    </lineage>
</organism>
<protein>
    <submittedName>
        <fullName evidence="1">Uncharacterized protein</fullName>
    </submittedName>
</protein>
<proteinExistence type="predicted"/>
<dbReference type="Proteomes" id="UP001057279">
    <property type="component" value="Linkage Group LG09"/>
</dbReference>
<sequence>MVRRISSEGQLPSLRQSGITQPVVAKRISFYKSGDPQFGGVRVVLNPRSFKTFDALLDNLSGKVPLPFGVRNISTPRGRHSITRLEELEDGQSYLCSHGRKVQPVDLDKARRRPRPWLSSRALSTHVQRGPAPAAPGMLRAPRRLVVFRNGDPKTRRAIVLNRRITQSFEVFLQYLTQVMQRPVTKLYATDGRKYFISFYTSLVLNGWLVPSLQAVILSSGAVVAAGREPFKPGNYDIQKYLLPARLPGISRRVYPKGNARSESRKHISPLEKGGSLVDSLAEEVNTQVKDQDVETCSSTSSENPAMDTDATQGTQDRVKHRFYRPPTPGPRRMRQKKSVIGSVTLVSETEVQEKMIGQFSYNEERKDWENKSEYHMVAHSCSKMSSVSNRPIVVEVDNDEQVASSLERKKESRLLKSNAVSAGVVEITSQKMLEMSHNGGLPQTTSENSIVEEGIVDNVTADNKARVRNLRTYGNTDDRSSPFLADAAHSSSNNSGTDKTISKTPASVGSSTVTTRIDQLIHEFSQCGLTKLPENEKQISSSVASKKKMKSQQHVINSQHQAGEMATKRIPRKNKRMNTRGRIGQETILRDSCSPLKGAIFCEKDLHASDTVIESNYFSSKGNNPVNSRNFHRNKLNTIHKPKVQGLLARRKSRPLNKVNLGGPTKREIDQGEKVFSHNEVGYCKNTFENQNLFHLFNFLEQKPSAFCGPESQAETASWYLRGTSRRSLVSKVNNSHITLRSQKKQKRDKLKSDTTVSKQHVTTRANSLASLEKAVFPENVTHHSVQSYVQRWLQNLSPQAALQLGKSAPVYKKERSVASYSNGFLPGNSSCTSSGKRNDSVMQSNRHTTKSASLTGDNLDKKVGMSFDKDSSEELIQDHRESQTDSLNDTYLLSVHEFCTLTQSAMDDPNAKSQVSAAKSGQEMSLVYKDINLAAKGPSVETAVQVDLEGDAPQHLSPVQLLRQLQALAPSSPKAQNGVVQMPGSLSEVPFPSLICNSSTNVLLAWLLVLTLKGGVNSFCPGDALKATSGSSETLALLEVLKHIAVIEEADDLKAAVASLVESTTNHFGLTEKEQDVVPIGVSANCSTPSIQIIPQCAENEKTQKISLDGSHTASEEVSEVCVTAVTRSPCKMDTVVKTYPPKETCHLIEDSFPSNDCTTDQTSRLMNKACFLGDISSLTDAVSSHEGCAYEQNHSYERADNLELTEELERVDEVQKDRNILADPECKHGSNMLVSHQNISSLSHCGSFQNTTESELDGEHSFLDKSGSCSLKKFQDKNVYTSFDKEDSKTSEEPGSTSNSMTSSERNVSEMESFEELENQNTDIFNIKVNSGEQLTEELIQKELEASKSLELINVSSRNDAEEGKDGIICETISRKLVTPPSLVFCYDSKQNTEKEPSEGETKTKVRKMVESLEAGSSAESPLNFKNGLRRSGTSDWSDYRQNSENEQSYKTSSDGPSDSDEEMIPEKECNKGFVKRTIEKLYGKAEMMRPSFFAGSTHTSQVYPCDSVEFQGTGKVGLYDPEGQSLASLERVSSNSAVLQKFPEQKRDKCDVNNVRDSSPREDIAEHGTKQNDHKRILRDREEGVLIDKGKWLLKENHLLRVSSLECSGPCGHADTTSVDTLLDNSSNEVPYSHFGNLAPGPNMAELSSSELEELTQPPELRCNYFNVPHCSDSEPFHDDELDSQDEACAQERKPNHSAEEKGNLRSERVCTSATHVFASAGNKVHPVSDGAVRNQPLAGSNVIHGALQEGDSLDKLYNICGQHCPILTVINQPVNEEHRGFAYCKDSDVENSLGLQLWMKIHPCLRQSSKTMFRDKNNKTRSRRALTDNAVGNTHDWAHFNNTLDLMDRRRKLKQSGNWKVSIITSDLPNAGTSSQIYIILYGQHRSSAPIYLYGADGARFQDGHEDTFTITVGDIGMLFKIRVGHTNSGLSPSWHCKEIKLWDLNAGRQFHIPVQRWLARDQEDGEICREFPVLNKGQPILPVTVYEVHVATGELWNAGTVANIYISVYGEKGDTGSRQLFRSKSTLNFLRGQVDSFLLEAVHLGNLYKIVIAHDGLGPGKSLPQVDIQSAVVFRSCDASYKSRKNCGKLIMTWFLSIDSLRWLDQGEDDGKIVRELYARNNSILSARQKLEVIRKETWAAESWKFRKGNTLQFYNRLTGGFVRLHPDSTVDAVGEKTDKYGLFDVIFNKGNVCIFQSHELRHLSLALDNGSVTGMASGGASTEMRVLSQPNRCALLESARVPGHLVIFDRHGKITNESSAGYAHLSKEFVVFVKGIGDSDCHFKIKKNLENACISLESVKSPGLFVGLQSDGQAKPVVYTENGSVFFYPQVIKFGRENPSGMSVTPSQEEEKILESRNQQEMPSEPEARGASSSTAPALALRQCPAAGPPSDYCHCPHGLVLDSGAPCGVFSVFTPDPYISHGSSSLGKL</sequence>
<evidence type="ECO:0000313" key="2">
    <source>
        <dbReference type="Proteomes" id="UP001057279"/>
    </source>
</evidence>
<name>A0ACB9UXC2_9CETA</name>
<keyword evidence="2" id="KW-1185">Reference proteome</keyword>
<dbReference type="EMBL" id="CM043034">
    <property type="protein sequence ID" value="KAI4581920.1"/>
    <property type="molecule type" value="Genomic_DNA"/>
</dbReference>
<reference evidence="1" key="1">
    <citation type="submission" date="2022-03" db="EMBL/GenBank/DDBJ databases">
        <title>Genomic analyses of argali, domestic sheep and their hybrids provide insights into chromosomal evolution, heterosis and genetic basis of agronomic traits.</title>
        <authorList>
            <person name="Li M."/>
        </authorList>
    </citation>
    <scope>NUCLEOTIDE SEQUENCE</scope>
    <source>
        <strain evidence="1">F1 hybrid</strain>
    </source>
</reference>
<gene>
    <name evidence="1" type="ORF">MJG53_009445</name>
</gene>
<comment type="caution">
    <text evidence="1">The sequence shown here is derived from an EMBL/GenBank/DDBJ whole genome shotgun (WGS) entry which is preliminary data.</text>
</comment>